<dbReference type="AlphaFoldDB" id="A0A7J7JK42"/>
<feature type="signal peptide" evidence="1">
    <location>
        <begin position="1"/>
        <end position="18"/>
    </location>
</feature>
<comment type="caution">
    <text evidence="2">The sequence shown here is derived from an EMBL/GenBank/DDBJ whole genome shotgun (WGS) entry which is preliminary data.</text>
</comment>
<organism evidence="2 3">
    <name type="scientific">Bugula neritina</name>
    <name type="common">Brown bryozoan</name>
    <name type="synonym">Sertularia neritina</name>
    <dbReference type="NCBI Taxonomy" id="10212"/>
    <lineage>
        <taxon>Eukaryota</taxon>
        <taxon>Metazoa</taxon>
        <taxon>Spiralia</taxon>
        <taxon>Lophotrochozoa</taxon>
        <taxon>Bryozoa</taxon>
        <taxon>Gymnolaemata</taxon>
        <taxon>Cheilostomatida</taxon>
        <taxon>Flustrina</taxon>
        <taxon>Buguloidea</taxon>
        <taxon>Bugulidae</taxon>
        <taxon>Bugula</taxon>
    </lineage>
</organism>
<sequence length="316" mass="35721">MVVIELSIVLIFWGGADGFVPQQHLDSFLEFVDVPTQIHVGLLSKQPEVVNTTLVKGYCIGYDVLDKTFCKYYSDCCALSPSRPVEQLPADTFSCHDGYYVIDKCPVTTTDKKLEELCEQDGGQLTDISIRRWPVKGVVSHLLYKNIYCAMCNGVDPYQKINLADQPLHTGSNNIETSNETLDSVEWLPANVECETDKIRDYVENQPTRDKLLALVKDCNIVYHPPVSPHLCVNAIRTCPDLSNFELSELCAKGPANYIKVITTNQIYRNQFCAECHQQNLMNIEPAKLNVEEFATRKSSAYLDSVKTFSKNKFHY</sequence>
<dbReference type="EMBL" id="VXIV02002223">
    <property type="protein sequence ID" value="KAF6026722.1"/>
    <property type="molecule type" value="Genomic_DNA"/>
</dbReference>
<evidence type="ECO:0000313" key="2">
    <source>
        <dbReference type="EMBL" id="KAF6026722.1"/>
    </source>
</evidence>
<gene>
    <name evidence="2" type="ORF">EB796_014994</name>
</gene>
<feature type="chain" id="PRO_5029625651" evidence="1">
    <location>
        <begin position="19"/>
        <end position="316"/>
    </location>
</feature>
<dbReference type="OrthoDB" id="6134459at2759"/>
<keyword evidence="3" id="KW-1185">Reference proteome</keyword>
<reference evidence="2" key="1">
    <citation type="submission" date="2020-06" db="EMBL/GenBank/DDBJ databases">
        <title>Draft genome of Bugula neritina, a colonial animal packing powerful symbionts and potential medicines.</title>
        <authorList>
            <person name="Rayko M."/>
        </authorList>
    </citation>
    <scope>NUCLEOTIDE SEQUENCE [LARGE SCALE GENOMIC DNA]</scope>
    <source>
        <strain evidence="2">Kwan_BN1</strain>
    </source>
</reference>
<proteinExistence type="predicted"/>
<evidence type="ECO:0000256" key="1">
    <source>
        <dbReference type="SAM" id="SignalP"/>
    </source>
</evidence>
<protein>
    <submittedName>
        <fullName evidence="2">Uncharacterized protein</fullName>
    </submittedName>
</protein>
<accession>A0A7J7JK42</accession>
<dbReference type="Proteomes" id="UP000593567">
    <property type="component" value="Unassembled WGS sequence"/>
</dbReference>
<evidence type="ECO:0000313" key="3">
    <source>
        <dbReference type="Proteomes" id="UP000593567"/>
    </source>
</evidence>
<keyword evidence="1" id="KW-0732">Signal</keyword>
<name>A0A7J7JK42_BUGNE</name>